<dbReference type="GO" id="GO:0042147">
    <property type="term" value="P:retrograde transport, endosome to Golgi"/>
    <property type="evidence" value="ECO:0007669"/>
    <property type="project" value="TreeGrafter"/>
</dbReference>
<dbReference type="SUPFAM" id="SSF48371">
    <property type="entry name" value="ARM repeat"/>
    <property type="match status" value="2"/>
</dbReference>
<feature type="compositionally biased region" description="Acidic residues" evidence="3">
    <location>
        <begin position="1261"/>
        <end position="1270"/>
    </location>
</feature>
<dbReference type="Gene3D" id="1.25.10.10">
    <property type="entry name" value="Leucine-rich Repeat Variant"/>
    <property type="match status" value="2"/>
</dbReference>
<keyword evidence="2" id="KW-0677">Repeat</keyword>
<dbReference type="GO" id="GO:0008104">
    <property type="term" value="P:intracellular protein localization"/>
    <property type="evidence" value="ECO:0007669"/>
    <property type="project" value="TreeGrafter"/>
</dbReference>
<dbReference type="InterPro" id="IPR040108">
    <property type="entry name" value="Laa1/Sip1/HEATR5"/>
</dbReference>
<reference evidence="5" key="1">
    <citation type="submission" date="2023-09" db="UniProtKB">
        <authorList>
            <consortium name="Ensembl"/>
        </authorList>
    </citation>
    <scope>IDENTIFICATION</scope>
</reference>
<accession>A0A3B4GBQ2</accession>
<dbReference type="GeneTree" id="ENSGT00390000006205"/>
<evidence type="ECO:0000256" key="2">
    <source>
        <dbReference type="ARBA" id="ARBA00022737"/>
    </source>
</evidence>
<dbReference type="GO" id="GO:0005829">
    <property type="term" value="C:cytosol"/>
    <property type="evidence" value="ECO:0007669"/>
    <property type="project" value="GOC"/>
</dbReference>
<feature type="compositionally biased region" description="Basic and acidic residues" evidence="3">
    <location>
        <begin position="1477"/>
        <end position="1493"/>
    </location>
</feature>
<gene>
    <name evidence="5" type="primary">HEATR5B</name>
</gene>
<comment type="similarity">
    <text evidence="1">Belongs to the HEATR5 family.</text>
</comment>
<feature type="region of interest" description="Disordered" evidence="3">
    <location>
        <begin position="1021"/>
        <end position="1044"/>
    </location>
</feature>
<evidence type="ECO:0000313" key="5">
    <source>
        <dbReference type="Ensembl" id="ENSPNYP00000019046.1"/>
    </source>
</evidence>
<dbReference type="FunFam" id="1.25.10.10:FF:000262">
    <property type="entry name" value="HEAT repeat-containing protein 5B"/>
    <property type="match status" value="1"/>
</dbReference>
<dbReference type="InterPro" id="IPR046837">
    <property type="entry name" value="Laa1/Sip1/HEATR5-like_HEAT"/>
</dbReference>
<evidence type="ECO:0000256" key="3">
    <source>
        <dbReference type="SAM" id="MobiDB-lite"/>
    </source>
</evidence>
<feature type="region of interest" description="Disordered" evidence="3">
    <location>
        <begin position="1477"/>
        <end position="1503"/>
    </location>
</feature>
<dbReference type="Pfam" id="PF25808">
    <property type="entry name" value="TPR_LAA1_C"/>
    <property type="match status" value="1"/>
</dbReference>
<dbReference type="Ensembl" id="ENSPNYT00000019525.1">
    <property type="protein sequence ID" value="ENSPNYP00000019046.1"/>
    <property type="gene ID" value="ENSPNYG00000014352.1"/>
</dbReference>
<dbReference type="InterPro" id="IPR057981">
    <property type="entry name" value="TPR_LAA1-like_C"/>
</dbReference>
<organism evidence="5">
    <name type="scientific">Pundamilia nyererei</name>
    <dbReference type="NCBI Taxonomy" id="303518"/>
    <lineage>
        <taxon>Eukaryota</taxon>
        <taxon>Metazoa</taxon>
        <taxon>Chordata</taxon>
        <taxon>Craniata</taxon>
        <taxon>Vertebrata</taxon>
        <taxon>Euteleostomi</taxon>
        <taxon>Actinopterygii</taxon>
        <taxon>Neopterygii</taxon>
        <taxon>Teleostei</taxon>
        <taxon>Neoteleostei</taxon>
        <taxon>Acanthomorphata</taxon>
        <taxon>Ovalentaria</taxon>
        <taxon>Cichlomorphae</taxon>
        <taxon>Cichliformes</taxon>
        <taxon>Cichlidae</taxon>
        <taxon>African cichlids</taxon>
        <taxon>Pseudocrenilabrinae</taxon>
        <taxon>Haplochromini</taxon>
        <taxon>Pundamilia</taxon>
    </lineage>
</organism>
<dbReference type="GO" id="GO:0006897">
    <property type="term" value="P:endocytosis"/>
    <property type="evidence" value="ECO:0007669"/>
    <property type="project" value="TreeGrafter"/>
</dbReference>
<dbReference type="PANTHER" id="PTHR21663:SF2">
    <property type="entry name" value="HEAT REPEAT-CONTAINING PROTEIN 5B"/>
    <property type="match status" value="1"/>
</dbReference>
<proteinExistence type="inferred from homology"/>
<name>A0A3B4GBQ2_9CICH</name>
<protein>
    <submittedName>
        <fullName evidence="5">HEAT repeat containing 5B</fullName>
    </submittedName>
</protein>
<dbReference type="Pfam" id="PF25468">
    <property type="entry name" value="HEAT_HEATR5A"/>
    <property type="match status" value="1"/>
</dbReference>
<sequence>MELAHSLLLNEDALAQITEAKRPVFIFEWLRFLDKVLVAANKVDVKEKQKKLVEQLTGLISSAPGPPTRKLLAKNLATLYSIGDTFTVFQTLDKCNDIIKSKDDTPAYLPTKLAAVACVGAFYEKMGRMLGSSFPDTINNLLKALKSAESQGRGEILLSLQKVLSGLGGAAASCHRDIYKNARSLLTDSIQNTNLSDNSENVHADRSLCSLLFLKFVFSEAVVNDISGENKAGAGDVSASQHVMVCALKELGSLVQSLSATASPLIQEPSVGLLETVTSVLLHPSMAARLAAAWCLRCVAVALPYQLTPLLDRCAERINNLKSSPEAVSGYSFAMAALLGGVHQCPLGIPHTKGKLVVSIAEDLLRTAAQNSRLSLQRTQAGWLLLGALMTLGPSLVRYHLPKMLLLWRNVFPRSQKELEAEKARGDSFTWQVTLEGRAGALCAMRSFVAHCPELLTEDVIRRLMTPIECAMTMMSHVPAIIKVHGAHLKASAAMVRLRLYDILALLPPKTYEGSFNALLRELVAEFTLTDNSANTTTSLLRSLCHYDDSVLMGSWLQETDHKSIEDQLQPNSASGSGALEHDPSSIYLRVPVGEAIPGPLPLGVSVIDASVALFGVVFPHVSFKHRLQMLDHFAECIKQAKGVRQQAVQLNIFTAVLSALKGLAENKSTLGPEEVRKSALALVMGALDNPNPILRCAAGEALGRMAQVVGEATFIARMAQTSFDKLKSARDVVSRTGHSLALGCLHRYVGGIGSGQHLKTSVSILLALAQDGSSHEVQTWALHSLALIVDSSGPMYRGYVEPTLSLVLTLLLTVPPSHTEVHQCLGRCLGALITTVGPELQGNGATISTIRSSCLVGCAIMQDHSDSLVQAAAISCLQQLHMFAPRHVNLSSLVPCLCVHLCSSHLLLRRAAVACLRQLAQREAAEVCEYAMSLAKRAGDSKDSTAINLNITETGLEGVLFGMLDRETDRKLCSDIHDTLGHMLSSLAVEKLSHWLKLCKDVLAATTDVGGAVVFEVQKDEEDSEKKDEMDDDTMFTGLGEDDKSKPSVAPRWVTRVFAADCLCRIILLCENADKTHFDLAAARSAQAKNVKGDLLVLHLSDLIRMAFMAATDHSNQLRMAGLQALEDIIKKFASVPEPEFPGHVILEQYQANVGAALRPAFSPDTPSDITAKACQVCSTWIGSGVVSDLNDLRRVHNLLVSSLDKVQAGKGSSSQLYSESATTMEKLAVLKAWAEVYVVAMKIKKEAESKPAKPVRSGDDDEDEEDLGTDVLPPDSLITLVQPELPSLSRLWLAMLRDYALLTLPAEFSSQLPPDGMRFFPTIDTARLHYRSSWAPVLHAVALWLNSTGFGAGVGQEEVSSAPSKPPGLPQGGSSTIKTFEESVKDRMHLMLGVSIEFLCFPRPEEPIEHVMSCLRALCTLLETPCAKTHIADDQLLAVELLNVLHRLLLTRDPPAVQLQVTAVVQETIRAAHDHLQRQKTAKEEDGEKDSQASLGEGGDTGELVPGKSLVFAAMELLVFILVRHLPQLNTRVKESPSHVPLRPQRLPEESARLVANAVSILAELPSLCSPAGSMTILPTVLFLITGVLKETAVKTPDNSVPVPVAAALQSIKTIFTSPIARLESVQTQWTSLVRSSLASVLEYSQPDESRPDMDEVSMLTAITLFLLSASSELVGVTVLQKGCMDHFRNALNSSDPWVQARCYQLLLSVFQHSSRALSTPYIHALAPLMVEKLKAVERSRPGTAAELQAVQEGIRVLENLVGMGEEQNRVQLLALLVPTLVSYLLDENSISSAPQVSKGLHEFALQNLMRIGPLYPAAFKIVIGAAPELKTRLESAIRANQASSKAKAAARQAQPAVQAAPTIKLKTSFF</sequence>
<dbReference type="InterPro" id="IPR016024">
    <property type="entry name" value="ARM-type_fold"/>
</dbReference>
<dbReference type="GO" id="GO:0005794">
    <property type="term" value="C:Golgi apparatus"/>
    <property type="evidence" value="ECO:0007669"/>
    <property type="project" value="TreeGrafter"/>
</dbReference>
<dbReference type="InterPro" id="IPR011989">
    <property type="entry name" value="ARM-like"/>
</dbReference>
<evidence type="ECO:0000256" key="1">
    <source>
        <dbReference type="ARBA" id="ARBA00008304"/>
    </source>
</evidence>
<dbReference type="GO" id="GO:0030139">
    <property type="term" value="C:endocytic vesicle"/>
    <property type="evidence" value="ECO:0007669"/>
    <property type="project" value="TreeGrafter"/>
</dbReference>
<dbReference type="STRING" id="303518.ENSPNYP00000019046"/>
<evidence type="ECO:0000259" key="4">
    <source>
        <dbReference type="Pfam" id="PF25808"/>
    </source>
</evidence>
<dbReference type="PANTHER" id="PTHR21663">
    <property type="entry name" value="HYPOTHETICAL HEAT DOMAIN-CONTAINING"/>
    <property type="match status" value="1"/>
</dbReference>
<dbReference type="Pfam" id="PF20210">
    <property type="entry name" value="Laa1_Sip1_HTR5"/>
    <property type="match status" value="1"/>
</dbReference>
<dbReference type="FunFam" id="1.25.10.10:FF:000202">
    <property type="entry name" value="HEAT repeat-containing protein 5B isoform X1"/>
    <property type="match status" value="1"/>
</dbReference>
<dbReference type="GO" id="GO:0016020">
    <property type="term" value="C:membrane"/>
    <property type="evidence" value="ECO:0007669"/>
    <property type="project" value="TreeGrafter"/>
</dbReference>
<feature type="region of interest" description="Disordered" evidence="3">
    <location>
        <begin position="1358"/>
        <end position="1377"/>
    </location>
</feature>
<feature type="domain" description="LAA1-like C-terminal TPR repeats" evidence="4">
    <location>
        <begin position="1718"/>
        <end position="1851"/>
    </location>
</feature>
<feature type="region of interest" description="Disordered" evidence="3">
    <location>
        <begin position="1251"/>
        <end position="1271"/>
    </location>
</feature>